<reference evidence="1" key="1">
    <citation type="submission" date="2021-06" db="EMBL/GenBank/DDBJ databases">
        <authorList>
            <person name="Kallberg Y."/>
            <person name="Tangrot J."/>
            <person name="Rosling A."/>
        </authorList>
    </citation>
    <scope>NUCLEOTIDE SEQUENCE</scope>
    <source>
        <strain evidence="1">MA453B</strain>
    </source>
</reference>
<proteinExistence type="predicted"/>
<accession>A0A9N9KEQ9</accession>
<name>A0A9N9KEQ9_9GLOM</name>
<sequence>AENEDEAMQEVYLQCLYRNYSEEEEINEIIKLAVDAYRASDKG</sequence>
<evidence type="ECO:0000313" key="1">
    <source>
        <dbReference type="EMBL" id="CAG8824179.1"/>
    </source>
</evidence>
<feature type="non-terminal residue" evidence="1">
    <location>
        <position position="1"/>
    </location>
</feature>
<gene>
    <name evidence="1" type="ORF">DERYTH_LOCUS27648</name>
</gene>
<keyword evidence="2" id="KW-1185">Reference proteome</keyword>
<dbReference type="AlphaFoldDB" id="A0A9N9KEQ9"/>
<organism evidence="1 2">
    <name type="scientific">Dentiscutata erythropus</name>
    <dbReference type="NCBI Taxonomy" id="1348616"/>
    <lineage>
        <taxon>Eukaryota</taxon>
        <taxon>Fungi</taxon>
        <taxon>Fungi incertae sedis</taxon>
        <taxon>Mucoromycota</taxon>
        <taxon>Glomeromycotina</taxon>
        <taxon>Glomeromycetes</taxon>
        <taxon>Diversisporales</taxon>
        <taxon>Gigasporaceae</taxon>
        <taxon>Dentiscutata</taxon>
    </lineage>
</organism>
<protein>
    <submittedName>
        <fullName evidence="1">18020_t:CDS:1</fullName>
    </submittedName>
</protein>
<dbReference type="EMBL" id="CAJVPY010064450">
    <property type="protein sequence ID" value="CAG8824179.1"/>
    <property type="molecule type" value="Genomic_DNA"/>
</dbReference>
<dbReference type="Proteomes" id="UP000789405">
    <property type="component" value="Unassembled WGS sequence"/>
</dbReference>
<feature type="non-terminal residue" evidence="1">
    <location>
        <position position="43"/>
    </location>
</feature>
<evidence type="ECO:0000313" key="2">
    <source>
        <dbReference type="Proteomes" id="UP000789405"/>
    </source>
</evidence>
<comment type="caution">
    <text evidence="1">The sequence shown here is derived from an EMBL/GenBank/DDBJ whole genome shotgun (WGS) entry which is preliminary data.</text>
</comment>